<protein>
    <submittedName>
        <fullName evidence="1">Uncharacterized protein</fullName>
    </submittedName>
</protein>
<organism evidence="1 2">
    <name type="scientific">Glossina austeni</name>
    <name type="common">Savannah tsetse fly</name>
    <dbReference type="NCBI Taxonomy" id="7395"/>
    <lineage>
        <taxon>Eukaryota</taxon>
        <taxon>Metazoa</taxon>
        <taxon>Ecdysozoa</taxon>
        <taxon>Arthropoda</taxon>
        <taxon>Hexapoda</taxon>
        <taxon>Insecta</taxon>
        <taxon>Pterygota</taxon>
        <taxon>Neoptera</taxon>
        <taxon>Endopterygota</taxon>
        <taxon>Diptera</taxon>
        <taxon>Brachycera</taxon>
        <taxon>Muscomorpha</taxon>
        <taxon>Hippoboscoidea</taxon>
        <taxon>Glossinidae</taxon>
        <taxon>Glossina</taxon>
    </lineage>
</organism>
<accession>A0A1A9VSL1</accession>
<reference evidence="1" key="1">
    <citation type="submission" date="2020-05" db="UniProtKB">
        <authorList>
            <consortium name="EnsemblMetazoa"/>
        </authorList>
    </citation>
    <scope>IDENTIFICATION</scope>
    <source>
        <strain evidence="1">TTRI</strain>
    </source>
</reference>
<dbReference type="AlphaFoldDB" id="A0A1A9VSL1"/>
<dbReference type="Proteomes" id="UP000078200">
    <property type="component" value="Unassembled WGS sequence"/>
</dbReference>
<evidence type="ECO:0000313" key="1">
    <source>
        <dbReference type="EnsemblMetazoa" id="GAUT046092-PA"/>
    </source>
</evidence>
<name>A0A1A9VSL1_GLOAU</name>
<proteinExistence type="predicted"/>
<dbReference type="EnsemblMetazoa" id="GAUT046092-RA">
    <property type="protein sequence ID" value="GAUT046092-PA"/>
    <property type="gene ID" value="GAUT046092"/>
</dbReference>
<sequence length="252" mass="28920">MLTPSLPSLKQLTKREERILSKTQQTRDNSRVSEKKVKWERKPNLVLLLFLSQRCFCISKASKTEAIDLPMFQLLNEIFDWMSNKQLNTPIGLLLLFAILTYLCSRDTVNVAVELELFIKYDTQIFQVFCYLDLLLVDCNVWGELSGVLIQSAKVLLSDRQKVVISHNKKTQVIFSDEIDGIFDYETVQRCIYSTHSQYKVVGRPTTLNSDLAGEEVIIKNLRPICFPEPSFEVIIVIFANGRAFEKSTING</sequence>
<evidence type="ECO:0000313" key="2">
    <source>
        <dbReference type="Proteomes" id="UP000078200"/>
    </source>
</evidence>
<keyword evidence="2" id="KW-1185">Reference proteome</keyword>
<dbReference type="VEuPathDB" id="VectorBase:GAUT046092"/>